<evidence type="ECO:0000313" key="2">
    <source>
        <dbReference type="EMBL" id="PVE09924.1"/>
    </source>
</evidence>
<accession>A0A2T7T453</accession>
<sequence>MRDEDEPHPEPAHQQPGNELPGRELRLAWSAMTARPGAMPSRPDITRYLPLTRSERRRPRKVSMRRHASAAASGCGPMPVTRNGRIRRGPTSASFRRACPAFGYSFTSWTTPSRSSAESSLSAAPLSIRSRPP</sequence>
<feature type="region of interest" description="Disordered" evidence="1">
    <location>
        <begin position="1"/>
        <end position="92"/>
    </location>
</feature>
<comment type="caution">
    <text evidence="2">The sequence shown here is derived from an EMBL/GenBank/DDBJ whole genome shotgun (WGS) entry which is preliminary data.</text>
</comment>
<dbReference type="Proteomes" id="UP000245992">
    <property type="component" value="Unassembled WGS sequence"/>
</dbReference>
<evidence type="ECO:0000256" key="1">
    <source>
        <dbReference type="SAM" id="MobiDB-lite"/>
    </source>
</evidence>
<feature type="region of interest" description="Disordered" evidence="1">
    <location>
        <begin position="107"/>
        <end position="133"/>
    </location>
</feature>
<feature type="compositionally biased region" description="Basic residues" evidence="1">
    <location>
        <begin position="55"/>
        <end position="68"/>
    </location>
</feature>
<dbReference type="AlphaFoldDB" id="A0A2T7T453"/>
<name>A0A2T7T453_9ACTN</name>
<organism evidence="2 3">
    <name type="scientific">Streptomyces scopuliridis RB72</name>
    <dbReference type="NCBI Taxonomy" id="1440053"/>
    <lineage>
        <taxon>Bacteria</taxon>
        <taxon>Bacillati</taxon>
        <taxon>Actinomycetota</taxon>
        <taxon>Actinomycetes</taxon>
        <taxon>Kitasatosporales</taxon>
        <taxon>Streptomycetaceae</taxon>
        <taxon>Streptomyces</taxon>
    </lineage>
</organism>
<gene>
    <name evidence="2" type="ORF">Y717_25915</name>
</gene>
<feature type="compositionally biased region" description="Low complexity" evidence="1">
    <location>
        <begin position="108"/>
        <end position="127"/>
    </location>
</feature>
<feature type="compositionally biased region" description="Basic and acidic residues" evidence="1">
    <location>
        <begin position="1"/>
        <end position="11"/>
    </location>
</feature>
<reference evidence="2 3" key="1">
    <citation type="submission" date="2013-12" db="EMBL/GenBank/DDBJ databases">
        <title>Annotated genome of Streptomyces scopuliridis.</title>
        <authorList>
            <person name="Olson J.B."/>
        </authorList>
    </citation>
    <scope>NUCLEOTIDE SEQUENCE [LARGE SCALE GENOMIC DNA]</scope>
    <source>
        <strain evidence="2 3">RB72</strain>
    </source>
</reference>
<proteinExistence type="predicted"/>
<dbReference type="EMBL" id="AZSP01000238">
    <property type="protein sequence ID" value="PVE09924.1"/>
    <property type="molecule type" value="Genomic_DNA"/>
</dbReference>
<protein>
    <submittedName>
        <fullName evidence="2">Uncharacterized protein</fullName>
    </submittedName>
</protein>
<evidence type="ECO:0000313" key="3">
    <source>
        <dbReference type="Proteomes" id="UP000245992"/>
    </source>
</evidence>
<keyword evidence="3" id="KW-1185">Reference proteome</keyword>